<organism evidence="8 9">
    <name type="scientific">Mycetocola reblochoni REB411</name>
    <dbReference type="NCBI Taxonomy" id="1255698"/>
    <lineage>
        <taxon>Bacteria</taxon>
        <taxon>Bacillati</taxon>
        <taxon>Actinomycetota</taxon>
        <taxon>Actinomycetes</taxon>
        <taxon>Micrococcales</taxon>
        <taxon>Microbacteriaceae</taxon>
        <taxon>Mycetocola</taxon>
    </lineage>
</organism>
<dbReference type="EC" id="2.1.1.297" evidence="5"/>
<keyword evidence="2 5" id="KW-0808">Transferase</keyword>
<keyword evidence="1 5" id="KW-0489">Methyltransferase</keyword>
<dbReference type="PANTHER" id="PTHR18895">
    <property type="entry name" value="HEMK METHYLTRANSFERASE"/>
    <property type="match status" value="1"/>
</dbReference>
<dbReference type="Pfam" id="PF17827">
    <property type="entry name" value="PrmC_N"/>
    <property type="match status" value="1"/>
</dbReference>
<reference evidence="9" key="1">
    <citation type="submission" date="2017-02" db="EMBL/GenBank/DDBJ databases">
        <authorList>
            <person name="Dridi B."/>
        </authorList>
    </citation>
    <scope>NUCLEOTIDE SEQUENCE [LARGE SCALE GENOMIC DNA]</scope>
    <source>
        <strain evidence="9">EB411</strain>
    </source>
</reference>
<gene>
    <name evidence="5" type="primary">prmC</name>
    <name evidence="8" type="ORF">FM119_09390</name>
</gene>
<feature type="binding site" evidence="5">
    <location>
        <begin position="253"/>
        <end position="256"/>
    </location>
    <ligand>
        <name>substrate</name>
    </ligand>
</feature>
<dbReference type="Proteomes" id="UP000196778">
    <property type="component" value="Unassembled WGS sequence"/>
</dbReference>
<evidence type="ECO:0000256" key="3">
    <source>
        <dbReference type="ARBA" id="ARBA00022691"/>
    </source>
</evidence>
<evidence type="ECO:0000256" key="4">
    <source>
        <dbReference type="ARBA" id="ARBA00048391"/>
    </source>
</evidence>
<evidence type="ECO:0000313" key="8">
    <source>
        <dbReference type="EMBL" id="SJN35358.1"/>
    </source>
</evidence>
<sequence>MVGGLRLSVWARPRRVTRGVATARLGSRGEDFQARMTEYPRPVRPFPSLVADPSAGAVRRATVALLASAGVPSADVDAELLIAFVSGLDRAQLQTAIVLGRPLDPAALDALGEVVSRRMAREPLQHITGVAAFRRIELAVGPGVFVPRPETEVLVQLGLDELERLEHAGGSVAAAAGGPVVVDLGTGSGAIALSVATESPASRVWAVEASVEAFLWAEGNRRRLGLDNATVVRGDLGDALDELDGTVDLVLSNPPYVPDDAIPRDPEVRLHDPELALYGGPDGLDVVRVLAVRGAELLKPGRLLAIEHGERQGEQIRELLTAAGWSEATTIPDLSGRDRVTHARRHG</sequence>
<dbReference type="InterPro" id="IPR019874">
    <property type="entry name" value="RF_methyltr_PrmC"/>
</dbReference>
<comment type="caution">
    <text evidence="5">Lacks conserved residue(s) required for the propagation of feature annotation.</text>
</comment>
<dbReference type="InterPro" id="IPR050320">
    <property type="entry name" value="N5-glutamine_MTase"/>
</dbReference>
<comment type="function">
    <text evidence="5">Methylates the class 1 translation termination release factors RF1/PrfA and RF2/PrfB on the glutamine residue of the universally conserved GGQ motif.</text>
</comment>
<dbReference type="EMBL" id="FUKR01000053">
    <property type="protein sequence ID" value="SJN35358.1"/>
    <property type="molecule type" value="Genomic_DNA"/>
</dbReference>
<dbReference type="Gene3D" id="3.40.50.150">
    <property type="entry name" value="Vaccinia Virus protein VP39"/>
    <property type="match status" value="1"/>
</dbReference>
<dbReference type="GO" id="GO:0003676">
    <property type="term" value="F:nucleic acid binding"/>
    <property type="evidence" value="ECO:0007669"/>
    <property type="project" value="InterPro"/>
</dbReference>
<keyword evidence="9" id="KW-1185">Reference proteome</keyword>
<dbReference type="InterPro" id="IPR040758">
    <property type="entry name" value="PrmC_N"/>
</dbReference>
<dbReference type="CDD" id="cd02440">
    <property type="entry name" value="AdoMet_MTases"/>
    <property type="match status" value="1"/>
</dbReference>
<dbReference type="InterPro" id="IPR029063">
    <property type="entry name" value="SAM-dependent_MTases_sf"/>
</dbReference>
<dbReference type="NCBIfam" id="TIGR03534">
    <property type="entry name" value="RF_mod_PrmC"/>
    <property type="match status" value="1"/>
</dbReference>
<evidence type="ECO:0000313" key="9">
    <source>
        <dbReference type="Proteomes" id="UP000196778"/>
    </source>
</evidence>
<accession>A0A1R4JTM8</accession>
<dbReference type="InterPro" id="IPR002052">
    <property type="entry name" value="DNA_methylase_N6_adenine_CS"/>
</dbReference>
<dbReference type="AlphaFoldDB" id="A0A1R4JTM8"/>
<protein>
    <recommendedName>
        <fullName evidence="5">Release factor glutamine methyltransferase</fullName>
        <shortName evidence="5">RF MTase</shortName>
        <ecNumber evidence="5">2.1.1.297</ecNumber>
    </recommendedName>
    <alternativeName>
        <fullName evidence="5">N5-glutamine methyltransferase PrmC</fullName>
    </alternativeName>
    <alternativeName>
        <fullName evidence="5">Protein-(glutamine-N5) MTase PrmC</fullName>
    </alternativeName>
    <alternativeName>
        <fullName evidence="5">Protein-glutamine N-methyltransferase PrmC</fullName>
    </alternativeName>
</protein>
<evidence type="ECO:0000256" key="1">
    <source>
        <dbReference type="ARBA" id="ARBA00022603"/>
    </source>
</evidence>
<proteinExistence type="inferred from homology"/>
<feature type="domain" description="Methyltransferase small" evidence="6">
    <location>
        <begin position="180"/>
        <end position="258"/>
    </location>
</feature>
<dbReference type="GO" id="GO:0102559">
    <property type="term" value="F:peptide chain release factor N(5)-glutamine methyltransferase activity"/>
    <property type="evidence" value="ECO:0007669"/>
    <property type="project" value="UniProtKB-EC"/>
</dbReference>
<feature type="domain" description="Release factor glutamine methyltransferase N-terminal" evidence="7">
    <location>
        <begin position="59"/>
        <end position="129"/>
    </location>
</feature>
<dbReference type="SUPFAM" id="SSF53335">
    <property type="entry name" value="S-adenosyl-L-methionine-dependent methyltransferases"/>
    <property type="match status" value="1"/>
</dbReference>
<dbReference type="HAMAP" id="MF_02126">
    <property type="entry name" value="RF_methyltr_PrmC"/>
    <property type="match status" value="1"/>
</dbReference>
<keyword evidence="3 5" id="KW-0949">S-adenosyl-L-methionine</keyword>
<feature type="binding site" evidence="5">
    <location>
        <position position="208"/>
    </location>
    <ligand>
        <name>S-adenosyl-L-methionine</name>
        <dbReference type="ChEBI" id="CHEBI:59789"/>
    </ligand>
</feature>
<feature type="binding site" evidence="5">
    <location>
        <position position="253"/>
    </location>
    <ligand>
        <name>S-adenosyl-L-methionine</name>
        <dbReference type="ChEBI" id="CHEBI:59789"/>
    </ligand>
</feature>
<comment type="similarity">
    <text evidence="5">Belongs to the protein N5-glutamine methyltransferase family. PrmC subfamily.</text>
</comment>
<dbReference type="NCBIfam" id="TIGR00536">
    <property type="entry name" value="hemK_fam"/>
    <property type="match status" value="1"/>
</dbReference>
<dbReference type="InterPro" id="IPR007848">
    <property type="entry name" value="Small_mtfrase_dom"/>
</dbReference>
<dbReference type="PANTHER" id="PTHR18895:SF74">
    <property type="entry name" value="MTRF1L RELEASE FACTOR GLUTAMINE METHYLTRANSFERASE"/>
    <property type="match status" value="1"/>
</dbReference>
<evidence type="ECO:0000259" key="6">
    <source>
        <dbReference type="Pfam" id="PF05175"/>
    </source>
</evidence>
<dbReference type="Pfam" id="PF05175">
    <property type="entry name" value="MTS"/>
    <property type="match status" value="1"/>
</dbReference>
<name>A0A1R4JTM8_9MICO</name>
<comment type="catalytic activity">
    <reaction evidence="4 5">
        <text>L-glutaminyl-[peptide chain release factor] + S-adenosyl-L-methionine = N(5)-methyl-L-glutaminyl-[peptide chain release factor] + S-adenosyl-L-homocysteine + H(+)</text>
        <dbReference type="Rhea" id="RHEA:42896"/>
        <dbReference type="Rhea" id="RHEA-COMP:10271"/>
        <dbReference type="Rhea" id="RHEA-COMP:10272"/>
        <dbReference type="ChEBI" id="CHEBI:15378"/>
        <dbReference type="ChEBI" id="CHEBI:30011"/>
        <dbReference type="ChEBI" id="CHEBI:57856"/>
        <dbReference type="ChEBI" id="CHEBI:59789"/>
        <dbReference type="ChEBI" id="CHEBI:61891"/>
        <dbReference type="EC" id="2.1.1.297"/>
    </reaction>
</comment>
<dbReference type="GO" id="GO:0032259">
    <property type="term" value="P:methylation"/>
    <property type="evidence" value="ECO:0007669"/>
    <property type="project" value="UniProtKB-KW"/>
</dbReference>
<dbReference type="InterPro" id="IPR004556">
    <property type="entry name" value="HemK-like"/>
</dbReference>
<evidence type="ECO:0000256" key="5">
    <source>
        <dbReference type="HAMAP-Rule" id="MF_02126"/>
    </source>
</evidence>
<dbReference type="Gene3D" id="1.10.8.10">
    <property type="entry name" value="DNA helicase RuvA subunit, C-terminal domain"/>
    <property type="match status" value="1"/>
</dbReference>
<evidence type="ECO:0000259" key="7">
    <source>
        <dbReference type="Pfam" id="PF17827"/>
    </source>
</evidence>
<evidence type="ECO:0000256" key="2">
    <source>
        <dbReference type="ARBA" id="ARBA00022679"/>
    </source>
</evidence>
<feature type="binding site" evidence="5">
    <location>
        <begin position="185"/>
        <end position="189"/>
    </location>
    <ligand>
        <name>S-adenosyl-L-methionine</name>
        <dbReference type="ChEBI" id="CHEBI:59789"/>
    </ligand>
</feature>
<dbReference type="PROSITE" id="PS00092">
    <property type="entry name" value="N6_MTASE"/>
    <property type="match status" value="1"/>
</dbReference>